<name>A0A7K1KMX4_9BACT</name>
<dbReference type="GO" id="GO:0046872">
    <property type="term" value="F:metal ion binding"/>
    <property type="evidence" value="ECO:0007669"/>
    <property type="project" value="UniProtKB-KW"/>
</dbReference>
<keyword evidence="9" id="KW-1185">Reference proteome</keyword>
<comment type="caution">
    <text evidence="8">The sequence shown here is derived from an EMBL/GenBank/DDBJ whole genome shotgun (WGS) entry which is preliminary data.</text>
</comment>
<dbReference type="InterPro" id="IPR023404">
    <property type="entry name" value="rSAM_horseshoe"/>
</dbReference>
<feature type="domain" description="Elp3/MiaA/NifB-like radical SAM core" evidence="7">
    <location>
        <begin position="20"/>
        <end position="254"/>
    </location>
</feature>
<evidence type="ECO:0000256" key="3">
    <source>
        <dbReference type="ARBA" id="ARBA00022691"/>
    </source>
</evidence>
<evidence type="ECO:0000256" key="6">
    <source>
        <dbReference type="ARBA" id="ARBA00023014"/>
    </source>
</evidence>
<organism evidence="8 9">
    <name type="scientific">Pseudodesulfovibrio alkaliphilus</name>
    <dbReference type="NCBI Taxonomy" id="2661613"/>
    <lineage>
        <taxon>Bacteria</taxon>
        <taxon>Pseudomonadati</taxon>
        <taxon>Thermodesulfobacteriota</taxon>
        <taxon>Desulfovibrionia</taxon>
        <taxon>Desulfovibrionales</taxon>
        <taxon>Desulfovibrionaceae</taxon>
    </lineage>
</organism>
<dbReference type="InterPro" id="IPR058240">
    <property type="entry name" value="rSAM_sf"/>
</dbReference>
<dbReference type="InterPro" id="IPR032432">
    <property type="entry name" value="Radical_SAM_C"/>
</dbReference>
<reference evidence="8 9" key="1">
    <citation type="submission" date="2019-11" db="EMBL/GenBank/DDBJ databases">
        <title>Pseudodesulfovibrio alkaliphilus, sp. nov., an alkaliphilic sulfate-reducing bacteria from mud volcano of Taman peninsula, Russia.</title>
        <authorList>
            <person name="Frolova A."/>
            <person name="Merkel A.Y."/>
            <person name="Slobodkin A.I."/>
        </authorList>
    </citation>
    <scope>NUCLEOTIDE SEQUENCE [LARGE SCALE GENOMIC DNA]</scope>
    <source>
        <strain evidence="8 9">F-1</strain>
    </source>
</reference>
<comment type="cofactor">
    <cofactor evidence="1">
        <name>[4Fe-4S] cluster</name>
        <dbReference type="ChEBI" id="CHEBI:49883"/>
    </cofactor>
</comment>
<dbReference type="InterPro" id="IPR005911">
    <property type="entry name" value="YhcC-like"/>
</dbReference>
<dbReference type="SFLD" id="SFLDG01086">
    <property type="entry name" value="elongater_protein-like"/>
    <property type="match status" value="1"/>
</dbReference>
<dbReference type="Proteomes" id="UP000461162">
    <property type="component" value="Unassembled WGS sequence"/>
</dbReference>
<dbReference type="SMART" id="SM00729">
    <property type="entry name" value="Elp3"/>
    <property type="match status" value="1"/>
</dbReference>
<evidence type="ECO:0000256" key="5">
    <source>
        <dbReference type="ARBA" id="ARBA00023004"/>
    </source>
</evidence>
<evidence type="ECO:0000256" key="4">
    <source>
        <dbReference type="ARBA" id="ARBA00022723"/>
    </source>
</evidence>
<gene>
    <name evidence="8" type="ORF">GKC30_07305</name>
</gene>
<dbReference type="AlphaFoldDB" id="A0A7K1KMX4"/>
<dbReference type="GO" id="GO:0003824">
    <property type="term" value="F:catalytic activity"/>
    <property type="evidence" value="ECO:0007669"/>
    <property type="project" value="InterPro"/>
</dbReference>
<evidence type="ECO:0000256" key="1">
    <source>
        <dbReference type="ARBA" id="ARBA00001966"/>
    </source>
</evidence>
<keyword evidence="3" id="KW-0949">S-adenosyl-L-methionine</keyword>
<keyword evidence="6" id="KW-0411">Iron-sulfur</keyword>
<keyword evidence="5" id="KW-0408">Iron</keyword>
<keyword evidence="2" id="KW-0004">4Fe-4S</keyword>
<dbReference type="SFLD" id="SFLDG01091">
    <property type="entry name" value="uncharacterized_CHP01210-like"/>
    <property type="match status" value="1"/>
</dbReference>
<dbReference type="InterPro" id="IPR007197">
    <property type="entry name" value="rSAM"/>
</dbReference>
<dbReference type="SUPFAM" id="SSF102114">
    <property type="entry name" value="Radical SAM enzymes"/>
    <property type="match status" value="1"/>
</dbReference>
<dbReference type="PANTHER" id="PTHR11135">
    <property type="entry name" value="HISTONE ACETYLTRANSFERASE-RELATED"/>
    <property type="match status" value="1"/>
</dbReference>
<evidence type="ECO:0000313" key="9">
    <source>
        <dbReference type="Proteomes" id="UP000461162"/>
    </source>
</evidence>
<proteinExistence type="predicted"/>
<dbReference type="InterPro" id="IPR006638">
    <property type="entry name" value="Elp3/MiaA/NifB-like_rSAM"/>
</dbReference>
<dbReference type="GO" id="GO:0051539">
    <property type="term" value="F:4 iron, 4 sulfur cluster binding"/>
    <property type="evidence" value="ECO:0007669"/>
    <property type="project" value="UniProtKB-KW"/>
</dbReference>
<dbReference type="Pfam" id="PF16199">
    <property type="entry name" value="Radical_SAM_C"/>
    <property type="match status" value="1"/>
</dbReference>
<evidence type="ECO:0000259" key="7">
    <source>
        <dbReference type="SMART" id="SM00729"/>
    </source>
</evidence>
<dbReference type="PANTHER" id="PTHR11135:SF1">
    <property type="entry name" value="PROTEIN YHCC"/>
    <property type="match status" value="1"/>
</dbReference>
<accession>A0A7K1KMX4</accession>
<dbReference type="SFLD" id="SFLDS00029">
    <property type="entry name" value="Radical_SAM"/>
    <property type="match status" value="1"/>
</dbReference>
<protein>
    <submittedName>
        <fullName evidence="8">TIGR01212 family radical SAM protein</fullName>
    </submittedName>
</protein>
<evidence type="ECO:0000256" key="2">
    <source>
        <dbReference type="ARBA" id="ARBA00022485"/>
    </source>
</evidence>
<dbReference type="NCBIfam" id="TIGR01212">
    <property type="entry name" value="TIGR01212 family radical SAM protein"/>
    <property type="match status" value="1"/>
</dbReference>
<dbReference type="InterPro" id="IPR039661">
    <property type="entry name" value="ELP3"/>
</dbReference>
<sequence length="327" mass="34764">MKRFHALSTHLRQLFGGRVLKIPLDAGFSCPNRDGTLSVDGCVFCNPSGSGSGLLSQGLDIPAQWAFWRSVHARRGGVERYTAYLQSFSNTHGPVSRLARTLDALAGLPGLVALSIGTRPDCLDSDKLDLLAERRKALGLADLTLELGLQSADDATLAHVGRGHDAAAFADAARAAAGRGLTVVAHVMAGLPTPGGREGRGHLAATVDFVNALPVQGIKFHNVYVARGTRLARLHAQGEYEPLTRDEYLEQLGHALERLAPTTVVHRLNANPAQGELLAPAWAGNMRALHNAVRAHLDAADIRQGRLWGPAAGASAWFSTESKGELP</sequence>
<dbReference type="RefSeq" id="WP_155933585.1">
    <property type="nucleotide sequence ID" value="NZ_WODC01000004.1"/>
</dbReference>
<keyword evidence="4" id="KW-0479">Metal-binding</keyword>
<dbReference type="Gene3D" id="3.80.30.20">
    <property type="entry name" value="tm_1862 like domain"/>
    <property type="match status" value="1"/>
</dbReference>
<evidence type="ECO:0000313" key="8">
    <source>
        <dbReference type="EMBL" id="MUM77433.1"/>
    </source>
</evidence>
<dbReference type="EMBL" id="WODC01000004">
    <property type="protein sequence ID" value="MUM77433.1"/>
    <property type="molecule type" value="Genomic_DNA"/>
</dbReference>